<protein>
    <submittedName>
        <fullName evidence="2">YfdX family protein</fullName>
    </submittedName>
</protein>
<dbReference type="Pfam" id="PF10938">
    <property type="entry name" value="YfdX"/>
    <property type="match status" value="1"/>
</dbReference>
<dbReference type="EMBL" id="DRNS01000023">
    <property type="protein sequence ID" value="HHH14135.1"/>
    <property type="molecule type" value="Genomic_DNA"/>
</dbReference>
<accession>A0A7V5MH04</accession>
<keyword evidence="1" id="KW-0732">Signal</keyword>
<reference evidence="2" key="1">
    <citation type="journal article" date="2020" name="mSystems">
        <title>Genome- and Community-Level Interaction Insights into Carbon Utilization and Element Cycling Functions of Hydrothermarchaeota in Hydrothermal Sediment.</title>
        <authorList>
            <person name="Zhou Z."/>
            <person name="Liu Y."/>
            <person name="Xu W."/>
            <person name="Pan J."/>
            <person name="Luo Z.H."/>
            <person name="Li M."/>
        </authorList>
    </citation>
    <scope>NUCLEOTIDE SEQUENCE [LARGE SCALE GENOMIC DNA]</scope>
    <source>
        <strain evidence="2">HyVt-517</strain>
    </source>
</reference>
<comment type="caution">
    <text evidence="2">The sequence shown here is derived from an EMBL/GenBank/DDBJ whole genome shotgun (WGS) entry which is preliminary data.</text>
</comment>
<dbReference type="AlphaFoldDB" id="A0A7V5MH04"/>
<sequence>MKKIIMSTLVSALLINTSAFAKEDVNASSTKTLSVKEVNSKAVDKAKDGAAFTQKKLVQEALDSLKFAHDAFVDINVGDNKKAKEDIEKALGKLEVILSAKNAPKLLAVKNSVVVKNFLGTSKDVEQVVKEVENLLDEGKVQEARELLSTLQSEIDVSVVNLPLASYPDALKLTSKYLLENKPKEAKEVLSLALNSFTVVSEVIPIPLINSMDLVALASGIAKEKKDVALKYLSSASDELDKAEKLGYISKSSTTYKELHTLLEGVKKEVEGPNKAEELFKNLTSKLKEFKEKILSSRDKEEKSK</sequence>
<gene>
    <name evidence="2" type="ORF">ENJ78_00320</name>
</gene>
<dbReference type="InterPro" id="IPR021236">
    <property type="entry name" value="Uncharacterised_YfdX"/>
</dbReference>
<name>A0A7V5MH04_UNCKA</name>
<feature type="signal peptide" evidence="1">
    <location>
        <begin position="1"/>
        <end position="21"/>
    </location>
</feature>
<feature type="chain" id="PRO_5031054540" evidence="1">
    <location>
        <begin position="22"/>
        <end position="305"/>
    </location>
</feature>
<organism evidence="2">
    <name type="scientific">candidate division WWE3 bacterium</name>
    <dbReference type="NCBI Taxonomy" id="2053526"/>
    <lineage>
        <taxon>Bacteria</taxon>
        <taxon>Katanobacteria</taxon>
    </lineage>
</organism>
<evidence type="ECO:0000256" key="1">
    <source>
        <dbReference type="SAM" id="SignalP"/>
    </source>
</evidence>
<dbReference type="Proteomes" id="UP000886106">
    <property type="component" value="Unassembled WGS sequence"/>
</dbReference>
<evidence type="ECO:0000313" key="2">
    <source>
        <dbReference type="EMBL" id="HHH14135.1"/>
    </source>
</evidence>
<proteinExistence type="predicted"/>